<evidence type="ECO:0000256" key="2">
    <source>
        <dbReference type="ARBA" id="ARBA00023315"/>
    </source>
</evidence>
<dbReference type="SUPFAM" id="SSF55729">
    <property type="entry name" value="Acyl-CoA N-acyltransferases (Nat)"/>
    <property type="match status" value="1"/>
</dbReference>
<dbReference type="Gene3D" id="3.40.630.30">
    <property type="match status" value="1"/>
</dbReference>
<evidence type="ECO:0000313" key="4">
    <source>
        <dbReference type="EMBL" id="SBS26877.1"/>
    </source>
</evidence>
<sequence>MKVLTSDWNSSKAQLSFVRRQVFILELGIDEQDEWDDKDEDAIHFVAFGTTAVPVGVCRLTEDGQISRLAVLPNYRQQGNGTLLLRKAIQVAREMQIRQVYLHAMVDVQIFYQAHGFSTDGRIFMQAGKPHVKMVREI</sequence>
<dbReference type="GO" id="GO:0016747">
    <property type="term" value="F:acyltransferase activity, transferring groups other than amino-acyl groups"/>
    <property type="evidence" value="ECO:0007669"/>
    <property type="project" value="InterPro"/>
</dbReference>
<evidence type="ECO:0000256" key="1">
    <source>
        <dbReference type="ARBA" id="ARBA00022679"/>
    </source>
</evidence>
<accession>A0A1A8T4J1</accession>
<dbReference type="Pfam" id="PF13673">
    <property type="entry name" value="Acetyltransf_10"/>
    <property type="match status" value="1"/>
</dbReference>
<keyword evidence="5" id="KW-1185">Reference proteome</keyword>
<dbReference type="PANTHER" id="PTHR42919:SF8">
    <property type="entry name" value="N-ALPHA-ACETYLTRANSFERASE 50"/>
    <property type="match status" value="1"/>
</dbReference>
<dbReference type="OrthoDB" id="9796171at2"/>
<feature type="domain" description="N-acetyltransferase" evidence="3">
    <location>
        <begin position="1"/>
        <end position="138"/>
    </location>
</feature>
<dbReference type="AlphaFoldDB" id="A0A1A8T4J1"/>
<dbReference type="InterPro" id="IPR016181">
    <property type="entry name" value="Acyl_CoA_acyltransferase"/>
</dbReference>
<keyword evidence="1 4" id="KW-0808">Transferase</keyword>
<name>A0A1A8T4J1_9GAMM</name>
<keyword evidence="2 4" id="KW-0012">Acyltransferase</keyword>
<dbReference type="STRING" id="295068.MAQ5080_00646"/>
<dbReference type="InterPro" id="IPR051556">
    <property type="entry name" value="N-term/lysine_N-AcTrnsfr"/>
</dbReference>
<gene>
    <name evidence="4" type="primary">yjcF</name>
    <name evidence="4" type="ORF">MAQ5080_00646</name>
</gene>
<dbReference type="PANTHER" id="PTHR42919">
    <property type="entry name" value="N-ALPHA-ACETYLTRANSFERASE"/>
    <property type="match status" value="1"/>
</dbReference>
<dbReference type="CDD" id="cd04301">
    <property type="entry name" value="NAT_SF"/>
    <property type="match status" value="1"/>
</dbReference>
<dbReference type="GO" id="GO:0031415">
    <property type="term" value="C:NatA complex"/>
    <property type="evidence" value="ECO:0007669"/>
    <property type="project" value="TreeGrafter"/>
</dbReference>
<protein>
    <submittedName>
        <fullName evidence="4">Putative N-acetyltransferase YjcF</fullName>
        <ecNumber evidence="4">2.3.1.-</ecNumber>
    </submittedName>
</protein>
<reference evidence="4 5" key="1">
    <citation type="submission" date="2016-06" db="EMBL/GenBank/DDBJ databases">
        <authorList>
            <person name="Kjaerup R.B."/>
            <person name="Dalgaard T.S."/>
            <person name="Juul-Madsen H.R."/>
        </authorList>
    </citation>
    <scope>NUCLEOTIDE SEQUENCE [LARGE SCALE GENOMIC DNA]</scope>
    <source>
        <strain evidence="4 5">CECT 5080</strain>
    </source>
</reference>
<dbReference type="Proteomes" id="UP000092627">
    <property type="component" value="Unassembled WGS sequence"/>
</dbReference>
<dbReference type="GO" id="GO:0007064">
    <property type="term" value="P:mitotic sister chromatid cohesion"/>
    <property type="evidence" value="ECO:0007669"/>
    <property type="project" value="TreeGrafter"/>
</dbReference>
<dbReference type="RefSeq" id="WP_067204939.1">
    <property type="nucleotide sequence ID" value="NZ_FLOC01000002.1"/>
</dbReference>
<dbReference type="PROSITE" id="PS51186">
    <property type="entry name" value="GNAT"/>
    <property type="match status" value="1"/>
</dbReference>
<dbReference type="EMBL" id="FLOC01000002">
    <property type="protein sequence ID" value="SBS26877.1"/>
    <property type="molecule type" value="Genomic_DNA"/>
</dbReference>
<dbReference type="EC" id="2.3.1.-" evidence="4"/>
<dbReference type="InterPro" id="IPR000182">
    <property type="entry name" value="GNAT_dom"/>
</dbReference>
<evidence type="ECO:0000259" key="3">
    <source>
        <dbReference type="PROSITE" id="PS51186"/>
    </source>
</evidence>
<evidence type="ECO:0000313" key="5">
    <source>
        <dbReference type="Proteomes" id="UP000092627"/>
    </source>
</evidence>
<organism evidence="4 5">
    <name type="scientific">Marinomonas aquimarina</name>
    <dbReference type="NCBI Taxonomy" id="295068"/>
    <lineage>
        <taxon>Bacteria</taxon>
        <taxon>Pseudomonadati</taxon>
        <taxon>Pseudomonadota</taxon>
        <taxon>Gammaproteobacteria</taxon>
        <taxon>Oceanospirillales</taxon>
        <taxon>Oceanospirillaceae</taxon>
        <taxon>Marinomonas</taxon>
    </lineage>
</organism>
<proteinExistence type="predicted"/>